<dbReference type="Pfam" id="PF04432">
    <property type="entry name" value="FrhB_FdhB_C"/>
    <property type="match status" value="1"/>
</dbReference>
<dbReference type="PANTHER" id="PTHR23416">
    <property type="entry name" value="SIALIC ACID SYNTHASE-RELATED"/>
    <property type="match status" value="1"/>
</dbReference>
<reference evidence="6" key="1">
    <citation type="submission" date="2022-01" db="EMBL/GenBank/DDBJ databases">
        <title>Novel bile acid biosynthetic pathways are enriched in the microbiome of centenarians.</title>
        <authorList>
            <person name="Sato Y."/>
            <person name="Atarashi K."/>
            <person name="Plichta R.D."/>
            <person name="Arai Y."/>
            <person name="Sasajima S."/>
            <person name="Kearney M.S."/>
            <person name="Suda W."/>
            <person name="Takeshita K."/>
            <person name="Sasaki T."/>
            <person name="Okamoto S."/>
            <person name="Skelly N.A."/>
            <person name="Okamura Y."/>
            <person name="Vlamakis H."/>
            <person name="Li Y."/>
            <person name="Tanoue T."/>
            <person name="Takei H."/>
            <person name="Nittono H."/>
            <person name="Narushima S."/>
            <person name="Irie J."/>
            <person name="Itoh H."/>
            <person name="Moriya K."/>
            <person name="Sugiura Y."/>
            <person name="Suematsu M."/>
            <person name="Moritoki N."/>
            <person name="Shibata S."/>
            <person name="Littman R.D."/>
            <person name="Fischbach A.M."/>
            <person name="Uwamino Y."/>
            <person name="Inoue T."/>
            <person name="Honda A."/>
            <person name="Hattori M."/>
            <person name="Murai T."/>
            <person name="Xavier J.R."/>
            <person name="Hirose N."/>
            <person name="Honda K."/>
        </authorList>
    </citation>
    <scope>NUCLEOTIDE SEQUENCE</scope>
    <source>
        <strain evidence="6">CE91-St7</strain>
    </source>
</reference>
<dbReference type="PROSITE" id="PS00101">
    <property type="entry name" value="HEXAPEP_TRANSFERASES"/>
    <property type="match status" value="1"/>
</dbReference>
<comment type="caution">
    <text evidence="6">The sequence shown here is derived from an EMBL/GenBank/DDBJ whole genome shotgun (WGS) entry which is preliminary data.</text>
</comment>
<keyword evidence="3" id="KW-0677">Repeat</keyword>
<accession>A0AA37KKI3</accession>
<dbReference type="InterPro" id="IPR018357">
    <property type="entry name" value="Hexapep_transf_CS"/>
</dbReference>
<keyword evidence="2" id="KW-0808">Transferase</keyword>
<dbReference type="GO" id="GO:0008374">
    <property type="term" value="F:O-acyltransferase activity"/>
    <property type="evidence" value="ECO:0007669"/>
    <property type="project" value="TreeGrafter"/>
</dbReference>
<keyword evidence="4" id="KW-0012">Acyltransferase</keyword>
<protein>
    <submittedName>
        <fullName evidence="6">Dehydrogenase</fullName>
    </submittedName>
</protein>
<dbReference type="Pfam" id="PF14602">
    <property type="entry name" value="Hexapep_2"/>
    <property type="match status" value="1"/>
</dbReference>
<sequence length="556" mass="63830">MCEKVCPQIHVEEARTSNWNIPKVFSSYALNDHIRIDSTSGGLFSVLAEHFFDTGSYVAGALYDEEFGLKGIVTKDKTLLPSIRSSKYLQSDPKHMFKEIKELLIEGKKVFVCSTPCQIAGLLNFLHKSYDNLYTCDFICKGVSSPMVFRKYLDDLERRYKSKTKSVKFKYKDEKHPWGGLATKIDFENGKTYLRNKKWDSYMTAFLDTGFTVRPSCFECPFKSFPRYADISLGDFWGIDDLMSFVPERRKGYSVVMVNNQRGLDLLERVKEKLYLKEYTLIDATRHNIHIVQPYDPALGWSEEFRKEFYEDLQHNGYCYVVKKYINVCGLSLKSKIERRLGKYWNILRQMSFASVFKTIRYNYLISNVKRDGGRWLIFRGAYIQMNNTARVFLYAPFTMGARKVIGSSNVTKFQMDKWTTLVVNGKFHMNENSNIWITHSGKLILNGGFINENVTITCAKQIIIGKNAHIAREAVIRDYDGHYIEDVAYRTSKPVIIGDNVWIGYRAMILKGVTIGDNSVVAANSVVTKDVPANSIVAGNPAKVIKTGINWRSKQ</sequence>
<name>A0AA37KKI3_9BACT</name>
<dbReference type="InterPro" id="IPR007525">
    <property type="entry name" value="FrhB_FdhB_C"/>
</dbReference>
<organism evidence="6 7">
    <name type="scientific">Phocaeicola dorei</name>
    <dbReference type="NCBI Taxonomy" id="357276"/>
    <lineage>
        <taxon>Bacteria</taxon>
        <taxon>Pseudomonadati</taxon>
        <taxon>Bacteroidota</taxon>
        <taxon>Bacteroidia</taxon>
        <taxon>Bacteroidales</taxon>
        <taxon>Bacteroidaceae</taxon>
        <taxon>Phocaeicola</taxon>
    </lineage>
</organism>
<dbReference type="AlphaFoldDB" id="A0AA37KKI3"/>
<dbReference type="SUPFAM" id="SSF51161">
    <property type="entry name" value="Trimeric LpxA-like enzymes"/>
    <property type="match status" value="1"/>
</dbReference>
<evidence type="ECO:0000313" key="7">
    <source>
        <dbReference type="Proteomes" id="UP001055104"/>
    </source>
</evidence>
<evidence type="ECO:0000256" key="3">
    <source>
        <dbReference type="ARBA" id="ARBA00022737"/>
    </source>
</evidence>
<dbReference type="Gene3D" id="2.160.10.10">
    <property type="entry name" value="Hexapeptide repeat proteins"/>
    <property type="match status" value="1"/>
</dbReference>
<evidence type="ECO:0000256" key="1">
    <source>
        <dbReference type="ARBA" id="ARBA00007274"/>
    </source>
</evidence>
<evidence type="ECO:0000256" key="2">
    <source>
        <dbReference type="ARBA" id="ARBA00022679"/>
    </source>
</evidence>
<feature type="domain" description="Coenzyme F420 hydrogenase/dehydrogenase beta subunit C-terminal" evidence="5">
    <location>
        <begin position="108"/>
        <end position="278"/>
    </location>
</feature>
<dbReference type="InterPro" id="IPR051159">
    <property type="entry name" value="Hexapeptide_acetyltransf"/>
</dbReference>
<dbReference type="CDD" id="cd04647">
    <property type="entry name" value="LbH_MAT_like"/>
    <property type="match status" value="1"/>
</dbReference>
<dbReference type="InterPro" id="IPR001451">
    <property type="entry name" value="Hexapep"/>
</dbReference>
<dbReference type="PANTHER" id="PTHR23416:SF23">
    <property type="entry name" value="ACETYLTRANSFERASE C18B11.09C-RELATED"/>
    <property type="match status" value="1"/>
</dbReference>
<comment type="similarity">
    <text evidence="1">Belongs to the transferase hexapeptide repeat family.</text>
</comment>
<dbReference type="Proteomes" id="UP001055104">
    <property type="component" value="Unassembled WGS sequence"/>
</dbReference>
<dbReference type="EMBL" id="BQOB01000001">
    <property type="protein sequence ID" value="GKH81812.1"/>
    <property type="molecule type" value="Genomic_DNA"/>
</dbReference>
<dbReference type="GO" id="GO:0005829">
    <property type="term" value="C:cytosol"/>
    <property type="evidence" value="ECO:0007669"/>
    <property type="project" value="TreeGrafter"/>
</dbReference>
<evidence type="ECO:0000259" key="5">
    <source>
        <dbReference type="Pfam" id="PF04432"/>
    </source>
</evidence>
<gene>
    <name evidence="6" type="ORF">CE91St7_26960</name>
</gene>
<dbReference type="InterPro" id="IPR011004">
    <property type="entry name" value="Trimer_LpxA-like_sf"/>
</dbReference>
<evidence type="ECO:0000256" key="4">
    <source>
        <dbReference type="ARBA" id="ARBA00023315"/>
    </source>
</evidence>
<proteinExistence type="inferred from homology"/>
<evidence type="ECO:0000313" key="6">
    <source>
        <dbReference type="EMBL" id="GKH81812.1"/>
    </source>
</evidence>